<evidence type="ECO:0000313" key="2">
    <source>
        <dbReference type="Proteomes" id="UP000658278"/>
    </source>
</evidence>
<evidence type="ECO:0000313" key="1">
    <source>
        <dbReference type="EMBL" id="MBK1826177.1"/>
    </source>
</evidence>
<dbReference type="AlphaFoldDB" id="A0A934R8E1"/>
<keyword evidence="2" id="KW-1185">Reference proteome</keyword>
<name>A0A934R8E1_9BACT</name>
<dbReference type="Proteomes" id="UP000658278">
    <property type="component" value="Unassembled WGS sequence"/>
</dbReference>
<dbReference type="RefSeq" id="WP_200276643.1">
    <property type="nucleotide sequence ID" value="NZ_JAENII010000002.1"/>
</dbReference>
<accession>A0A934R8E1</accession>
<dbReference type="SUPFAM" id="SSF56935">
    <property type="entry name" value="Porins"/>
    <property type="match status" value="1"/>
</dbReference>
<comment type="caution">
    <text evidence="1">The sequence shown here is derived from an EMBL/GenBank/DDBJ whole genome shotgun (WGS) entry which is preliminary data.</text>
</comment>
<dbReference type="EMBL" id="JAENII010000002">
    <property type="protein sequence ID" value="MBK1826177.1"/>
    <property type="molecule type" value="Genomic_DNA"/>
</dbReference>
<reference evidence="1" key="1">
    <citation type="submission" date="2021-01" db="EMBL/GenBank/DDBJ databases">
        <title>Modified the classification status of verrucomicrobia.</title>
        <authorList>
            <person name="Feng X."/>
        </authorList>
    </citation>
    <scope>NUCLEOTIDE SEQUENCE</scope>
    <source>
        <strain evidence="1">KCTC 22201</strain>
    </source>
</reference>
<organism evidence="1 2">
    <name type="scientific">Haloferula rosea</name>
    <dbReference type="NCBI Taxonomy" id="490093"/>
    <lineage>
        <taxon>Bacteria</taxon>
        <taxon>Pseudomonadati</taxon>
        <taxon>Verrucomicrobiota</taxon>
        <taxon>Verrucomicrobiia</taxon>
        <taxon>Verrucomicrobiales</taxon>
        <taxon>Verrucomicrobiaceae</taxon>
        <taxon>Haloferula</taxon>
    </lineage>
</organism>
<proteinExistence type="predicted"/>
<gene>
    <name evidence="1" type="ORF">JIN81_04045</name>
</gene>
<protein>
    <submittedName>
        <fullName evidence="1">Uncharacterized protein</fullName>
    </submittedName>
</protein>
<sequence length="311" mass="34924">MKAPCLLLLSVPFALQGDILSEFGTFAGSDSPVYDARDFDPDRAAEEPIQAPFSPGDSDFGVQQVLSPYDGPPPVHVFANLDFAYTDNAPAQFRALEDESWYASALVGMAWQPKIAAGWFADFGLIQEFYQFESSNALDFENFRGHLGVVKTLVDLDDTVFYARYEYQRLTTGSWSRGNYSAQRIRTGLQKDLFVRSRHHLAAGVSAAFDIDANPERLERQEYAADLSYTYWILNDLRTTMSWRGAFWDFDNGGREDWNHTLGVELAWNFHPHASAYTSVFYSDNDSNSPLGVNDFSAWQAGVGLGLIFSF</sequence>